<evidence type="ECO:0000313" key="3">
    <source>
        <dbReference type="Proteomes" id="UP001066276"/>
    </source>
</evidence>
<sequence length="149" mass="16001">MAGTGHLRSGTGVKSMQEGVTQDSKKLDTVLAAVECIGDSLERARTYLESKIDKVTSDLTLLHADHRKLADKTGILEARIDELVPTTSWLEASLGDALTRIGELERRAEGRTRRNNIRVIGRSHLLGDLAQGAGTGGIPDAFLFSGTCT</sequence>
<keyword evidence="3" id="KW-1185">Reference proteome</keyword>
<accession>A0AAV7V8U7</accession>
<proteinExistence type="predicted"/>
<gene>
    <name evidence="2" type="ORF">NDU88_001615</name>
</gene>
<dbReference type="AlphaFoldDB" id="A0AAV7V8U7"/>
<evidence type="ECO:0000313" key="2">
    <source>
        <dbReference type="EMBL" id="KAJ1197767.1"/>
    </source>
</evidence>
<dbReference type="EMBL" id="JANPWB010000003">
    <property type="protein sequence ID" value="KAJ1197767.1"/>
    <property type="molecule type" value="Genomic_DNA"/>
</dbReference>
<feature type="region of interest" description="Disordered" evidence="1">
    <location>
        <begin position="1"/>
        <end position="20"/>
    </location>
</feature>
<organism evidence="2 3">
    <name type="scientific">Pleurodeles waltl</name>
    <name type="common">Iberian ribbed newt</name>
    <dbReference type="NCBI Taxonomy" id="8319"/>
    <lineage>
        <taxon>Eukaryota</taxon>
        <taxon>Metazoa</taxon>
        <taxon>Chordata</taxon>
        <taxon>Craniata</taxon>
        <taxon>Vertebrata</taxon>
        <taxon>Euteleostomi</taxon>
        <taxon>Amphibia</taxon>
        <taxon>Batrachia</taxon>
        <taxon>Caudata</taxon>
        <taxon>Salamandroidea</taxon>
        <taxon>Salamandridae</taxon>
        <taxon>Pleurodelinae</taxon>
        <taxon>Pleurodeles</taxon>
    </lineage>
</organism>
<evidence type="ECO:0000256" key="1">
    <source>
        <dbReference type="SAM" id="MobiDB-lite"/>
    </source>
</evidence>
<protein>
    <submittedName>
        <fullName evidence="2">Uncharacterized protein</fullName>
    </submittedName>
</protein>
<reference evidence="2" key="1">
    <citation type="journal article" date="2022" name="bioRxiv">
        <title>Sequencing and chromosome-scale assembly of the giantPleurodeles waltlgenome.</title>
        <authorList>
            <person name="Brown T."/>
            <person name="Elewa A."/>
            <person name="Iarovenko S."/>
            <person name="Subramanian E."/>
            <person name="Araus A.J."/>
            <person name="Petzold A."/>
            <person name="Susuki M."/>
            <person name="Suzuki K.-i.T."/>
            <person name="Hayashi T."/>
            <person name="Toyoda A."/>
            <person name="Oliveira C."/>
            <person name="Osipova E."/>
            <person name="Leigh N.D."/>
            <person name="Simon A."/>
            <person name="Yun M.H."/>
        </authorList>
    </citation>
    <scope>NUCLEOTIDE SEQUENCE</scope>
    <source>
        <strain evidence="2">20211129_DDA</strain>
        <tissue evidence="2">Liver</tissue>
    </source>
</reference>
<dbReference type="Proteomes" id="UP001066276">
    <property type="component" value="Chromosome 2_1"/>
</dbReference>
<comment type="caution">
    <text evidence="2">The sequence shown here is derived from an EMBL/GenBank/DDBJ whole genome shotgun (WGS) entry which is preliminary data.</text>
</comment>
<name>A0AAV7V8U7_PLEWA</name>